<evidence type="ECO:0000313" key="10">
    <source>
        <dbReference type="EMBL" id="TWI42292.1"/>
    </source>
</evidence>
<keyword evidence="11" id="KW-1185">Reference proteome</keyword>
<dbReference type="AlphaFoldDB" id="A0A562PCS3"/>
<proteinExistence type="inferred from homology"/>
<evidence type="ECO:0000256" key="6">
    <source>
        <dbReference type="ARBA" id="ARBA00022989"/>
    </source>
</evidence>
<feature type="transmembrane region" description="Helical" evidence="9">
    <location>
        <begin position="153"/>
        <end position="171"/>
    </location>
</feature>
<keyword evidence="2" id="KW-0813">Transport</keyword>
<keyword evidence="4 9" id="KW-0812">Transmembrane</keyword>
<name>A0A562PCS3_9HYPH</name>
<keyword evidence="5" id="KW-0029">Amino-acid transport</keyword>
<evidence type="ECO:0000256" key="1">
    <source>
        <dbReference type="ARBA" id="ARBA00004651"/>
    </source>
</evidence>
<evidence type="ECO:0000313" key="11">
    <source>
        <dbReference type="Proteomes" id="UP000317122"/>
    </source>
</evidence>
<comment type="subcellular location">
    <subcellularLocation>
        <location evidence="1">Cell membrane</location>
        <topology evidence="1">Multi-pass membrane protein</topology>
    </subcellularLocation>
</comment>
<sequence>MSILDQPPSSSQLSSSSMAGGGMTRRQAWGLFWLLAAALVAWLVFAVWPDWLNAILISKKAFVSAILNGITLAGLYFLVASGFTLIFGLMRNVNLAHGSLYLLGAYIGYEVANRTGYWLLGVASGFIVLAAVGVVMQIFVFRRLEGDDLRQTLVSIGISIVAADLMLAVWAGGTYQIAVPEWLDGALTLPVITAVRSNGASVFLTYPLYRLVVLAAAIVIGVGLWLMLNKTRVGMMIRAGVDDRAMLSASGVNVHAVFAIVFAVGAGLAGFAGVVGGSALSVAPGEDVRYLLASLVVVIVGGMGSISGAAIGALLIGLAEQIGLVYFPTYGIVLTFVIMVVALAVRPRGIMGKAR</sequence>
<dbReference type="InterPro" id="IPR052157">
    <property type="entry name" value="BCAA_transport_permease"/>
</dbReference>
<keyword evidence="3" id="KW-1003">Cell membrane</keyword>
<dbReference type="Pfam" id="PF02653">
    <property type="entry name" value="BPD_transp_2"/>
    <property type="match status" value="1"/>
</dbReference>
<feature type="transmembrane region" description="Helical" evidence="9">
    <location>
        <begin position="28"/>
        <end position="49"/>
    </location>
</feature>
<dbReference type="GO" id="GO:0006865">
    <property type="term" value="P:amino acid transport"/>
    <property type="evidence" value="ECO:0007669"/>
    <property type="project" value="UniProtKB-KW"/>
</dbReference>
<dbReference type="GO" id="GO:0022857">
    <property type="term" value="F:transmembrane transporter activity"/>
    <property type="evidence" value="ECO:0007669"/>
    <property type="project" value="InterPro"/>
</dbReference>
<evidence type="ECO:0000256" key="5">
    <source>
        <dbReference type="ARBA" id="ARBA00022970"/>
    </source>
</evidence>
<protein>
    <submittedName>
        <fullName evidence="10">Branched-chain amino acid transport system permease protein</fullName>
    </submittedName>
</protein>
<feature type="transmembrane region" description="Helical" evidence="9">
    <location>
        <begin position="118"/>
        <end position="141"/>
    </location>
</feature>
<feature type="transmembrane region" description="Helical" evidence="9">
    <location>
        <begin position="61"/>
        <end position="87"/>
    </location>
</feature>
<reference evidence="10 11" key="1">
    <citation type="journal article" date="2015" name="Stand. Genomic Sci.">
        <title>Genomic Encyclopedia of Bacterial and Archaeal Type Strains, Phase III: the genomes of soil and plant-associated and newly described type strains.</title>
        <authorList>
            <person name="Whitman W.B."/>
            <person name="Woyke T."/>
            <person name="Klenk H.P."/>
            <person name="Zhou Y."/>
            <person name="Lilburn T.G."/>
            <person name="Beck B.J."/>
            <person name="De Vos P."/>
            <person name="Vandamme P."/>
            <person name="Eisen J.A."/>
            <person name="Garrity G."/>
            <person name="Hugenholtz P."/>
            <person name="Kyrpides N.C."/>
        </authorList>
    </citation>
    <scope>NUCLEOTIDE SEQUENCE [LARGE SCALE GENOMIC DNA]</scope>
    <source>
        <strain evidence="10 11">CGMCC 1.2546</strain>
    </source>
</reference>
<organism evidence="10 11">
    <name type="scientific">Mesorhizobium tianshanense</name>
    <dbReference type="NCBI Taxonomy" id="39844"/>
    <lineage>
        <taxon>Bacteria</taxon>
        <taxon>Pseudomonadati</taxon>
        <taxon>Pseudomonadota</taxon>
        <taxon>Alphaproteobacteria</taxon>
        <taxon>Hyphomicrobiales</taxon>
        <taxon>Phyllobacteriaceae</taxon>
        <taxon>Mesorhizobium</taxon>
    </lineage>
</organism>
<comment type="caution">
    <text evidence="10">The sequence shown here is derived from an EMBL/GenBank/DDBJ whole genome shotgun (WGS) entry which is preliminary data.</text>
</comment>
<evidence type="ECO:0000256" key="2">
    <source>
        <dbReference type="ARBA" id="ARBA00022448"/>
    </source>
</evidence>
<dbReference type="InterPro" id="IPR001851">
    <property type="entry name" value="ABC_transp_permease"/>
</dbReference>
<dbReference type="PANTHER" id="PTHR11795:SF442">
    <property type="entry name" value="ABC TRANSPORTER ATP-BINDING PROTEIN"/>
    <property type="match status" value="1"/>
</dbReference>
<dbReference type="PANTHER" id="PTHR11795">
    <property type="entry name" value="BRANCHED-CHAIN AMINO ACID TRANSPORT SYSTEM PERMEASE PROTEIN LIVH"/>
    <property type="match status" value="1"/>
</dbReference>
<dbReference type="GO" id="GO:0005886">
    <property type="term" value="C:plasma membrane"/>
    <property type="evidence" value="ECO:0007669"/>
    <property type="project" value="UniProtKB-SubCell"/>
</dbReference>
<keyword evidence="6 9" id="KW-1133">Transmembrane helix</keyword>
<feature type="transmembrane region" description="Helical" evidence="9">
    <location>
        <begin position="256"/>
        <end position="283"/>
    </location>
</feature>
<evidence type="ECO:0000256" key="7">
    <source>
        <dbReference type="ARBA" id="ARBA00023136"/>
    </source>
</evidence>
<feature type="transmembrane region" description="Helical" evidence="9">
    <location>
        <begin position="94"/>
        <end position="112"/>
    </location>
</feature>
<keyword evidence="7 9" id="KW-0472">Membrane</keyword>
<feature type="transmembrane region" description="Helical" evidence="9">
    <location>
        <begin position="325"/>
        <end position="345"/>
    </location>
</feature>
<evidence type="ECO:0000256" key="8">
    <source>
        <dbReference type="ARBA" id="ARBA00037998"/>
    </source>
</evidence>
<gene>
    <name evidence="10" type="ORF">IQ26_00666</name>
</gene>
<comment type="similarity">
    <text evidence="8">Belongs to the binding-protein-dependent transport system permease family. LivHM subfamily.</text>
</comment>
<accession>A0A562PCS3</accession>
<dbReference type="CDD" id="cd06582">
    <property type="entry name" value="TM_PBP1_LivH_like"/>
    <property type="match status" value="1"/>
</dbReference>
<evidence type="ECO:0000256" key="3">
    <source>
        <dbReference type="ARBA" id="ARBA00022475"/>
    </source>
</evidence>
<feature type="transmembrane region" description="Helical" evidence="9">
    <location>
        <begin position="290"/>
        <end position="319"/>
    </location>
</feature>
<dbReference type="Proteomes" id="UP000317122">
    <property type="component" value="Unassembled WGS sequence"/>
</dbReference>
<feature type="transmembrane region" description="Helical" evidence="9">
    <location>
        <begin position="207"/>
        <end position="228"/>
    </location>
</feature>
<dbReference type="EMBL" id="VLKT01000003">
    <property type="protein sequence ID" value="TWI42292.1"/>
    <property type="molecule type" value="Genomic_DNA"/>
</dbReference>
<evidence type="ECO:0000256" key="9">
    <source>
        <dbReference type="SAM" id="Phobius"/>
    </source>
</evidence>
<evidence type="ECO:0000256" key="4">
    <source>
        <dbReference type="ARBA" id="ARBA00022692"/>
    </source>
</evidence>